<evidence type="ECO:0000313" key="1">
    <source>
        <dbReference type="EMBL" id="GMF49440.1"/>
    </source>
</evidence>
<organism evidence="1 2">
    <name type="scientific">Phytophthora fragariaefolia</name>
    <dbReference type="NCBI Taxonomy" id="1490495"/>
    <lineage>
        <taxon>Eukaryota</taxon>
        <taxon>Sar</taxon>
        <taxon>Stramenopiles</taxon>
        <taxon>Oomycota</taxon>
        <taxon>Peronosporomycetes</taxon>
        <taxon>Peronosporales</taxon>
        <taxon>Peronosporaceae</taxon>
        <taxon>Phytophthora</taxon>
    </lineage>
</organism>
<proteinExistence type="predicted"/>
<accession>A0A9W6XXN1</accession>
<comment type="caution">
    <text evidence="1">The sequence shown here is derived from an EMBL/GenBank/DDBJ whole genome shotgun (WGS) entry which is preliminary data.</text>
</comment>
<name>A0A9W6XXN1_9STRA</name>
<dbReference type="Proteomes" id="UP001165121">
    <property type="component" value="Unassembled WGS sequence"/>
</dbReference>
<gene>
    <name evidence="1" type="ORF">Pfra01_001954400</name>
</gene>
<dbReference type="EMBL" id="BSXT01002528">
    <property type="protein sequence ID" value="GMF49440.1"/>
    <property type="molecule type" value="Genomic_DNA"/>
</dbReference>
<sequence length="328" mass="37940">MSPNTEDITTKDCSILHSTARKTTQTASGPAARSSIRTLVKKPVIRGNTTYRIAGNRYNSKTATQEGSYLTTKKKWHVAFINDRRLTWNGADSGNFTATKVEYRVCWLNRKWNQRGYYKKTWEPLMHLLQDGFDRELNLMDRSVRCFETNFNKFCSTDPYVKHLFGAKTSGLCIFEAFIEATKLAGRPDICTRDDIAAFFEEGRREYGFDLTDGNSWKLFVVFVRQHRAAKRDFAFNRLTKKNYVIGRRRGARVMKELDLHDGLYLVGAYNHQFIGHVVVLDVTGKKRTVHENGKCKTISSMSWINFFAFIRPFEVFVNETINMTTPR</sequence>
<dbReference type="OrthoDB" id="10685164at2759"/>
<protein>
    <submittedName>
        <fullName evidence="1">Unnamed protein product</fullName>
    </submittedName>
</protein>
<evidence type="ECO:0000313" key="2">
    <source>
        <dbReference type="Proteomes" id="UP001165121"/>
    </source>
</evidence>
<keyword evidence="2" id="KW-1185">Reference proteome</keyword>
<dbReference type="AlphaFoldDB" id="A0A9W6XXN1"/>
<reference evidence="1" key="1">
    <citation type="submission" date="2023-04" db="EMBL/GenBank/DDBJ databases">
        <title>Phytophthora fragariaefolia NBRC 109709.</title>
        <authorList>
            <person name="Ichikawa N."/>
            <person name="Sato H."/>
            <person name="Tonouchi N."/>
        </authorList>
    </citation>
    <scope>NUCLEOTIDE SEQUENCE</scope>
    <source>
        <strain evidence="1">NBRC 109709</strain>
    </source>
</reference>